<comment type="caution">
    <text evidence="1">The sequence shown here is derived from an EMBL/GenBank/DDBJ whole genome shotgun (WGS) entry which is preliminary data.</text>
</comment>
<dbReference type="GeneID" id="81595536"/>
<dbReference type="RefSeq" id="XP_056769400.1">
    <property type="nucleotide sequence ID" value="XM_056905293.1"/>
</dbReference>
<protein>
    <submittedName>
        <fullName evidence="1">Uncharacterized protein</fullName>
    </submittedName>
</protein>
<reference evidence="1" key="1">
    <citation type="submission" date="2022-12" db="EMBL/GenBank/DDBJ databases">
        <authorList>
            <person name="Petersen C."/>
        </authorList>
    </citation>
    <scope>NUCLEOTIDE SEQUENCE</scope>
    <source>
        <strain evidence="1">IBT 16125</strain>
    </source>
</reference>
<reference evidence="1" key="2">
    <citation type="journal article" date="2023" name="IMA Fungus">
        <title>Comparative genomic study of the Penicillium genus elucidates a diverse pangenome and 15 lateral gene transfer events.</title>
        <authorList>
            <person name="Petersen C."/>
            <person name="Sorensen T."/>
            <person name="Nielsen M.R."/>
            <person name="Sondergaard T.E."/>
            <person name="Sorensen J.L."/>
            <person name="Fitzpatrick D.A."/>
            <person name="Frisvad J.C."/>
            <person name="Nielsen K.L."/>
        </authorList>
    </citation>
    <scope>NUCLEOTIDE SEQUENCE</scope>
    <source>
        <strain evidence="1">IBT 16125</strain>
    </source>
</reference>
<accession>A0AAD6G6M7</accession>
<organism evidence="1 2">
    <name type="scientific">Penicillium daleae</name>
    <dbReference type="NCBI Taxonomy" id="63821"/>
    <lineage>
        <taxon>Eukaryota</taxon>
        <taxon>Fungi</taxon>
        <taxon>Dikarya</taxon>
        <taxon>Ascomycota</taxon>
        <taxon>Pezizomycotina</taxon>
        <taxon>Eurotiomycetes</taxon>
        <taxon>Eurotiomycetidae</taxon>
        <taxon>Eurotiales</taxon>
        <taxon>Aspergillaceae</taxon>
        <taxon>Penicillium</taxon>
    </lineage>
</organism>
<proteinExistence type="predicted"/>
<keyword evidence="2" id="KW-1185">Reference proteome</keyword>
<dbReference type="AlphaFoldDB" id="A0AAD6G6M7"/>
<gene>
    <name evidence="1" type="ORF">N7458_001910</name>
</gene>
<evidence type="ECO:0000313" key="2">
    <source>
        <dbReference type="Proteomes" id="UP001213681"/>
    </source>
</evidence>
<name>A0AAD6G6M7_9EURO</name>
<sequence>MSVATVATSQGDNARWPVAPSSINHSITKSARFLRALVLRKKEPEVMLQSSLGFLDFASRLGHRNRDIDKREFVVNGP</sequence>
<evidence type="ECO:0000313" key="1">
    <source>
        <dbReference type="EMBL" id="KAJ5460358.1"/>
    </source>
</evidence>
<dbReference type="Proteomes" id="UP001213681">
    <property type="component" value="Unassembled WGS sequence"/>
</dbReference>
<dbReference type="EMBL" id="JAPVEA010000002">
    <property type="protein sequence ID" value="KAJ5460358.1"/>
    <property type="molecule type" value="Genomic_DNA"/>
</dbReference>